<keyword evidence="10" id="KW-0902">Two-component regulatory system</keyword>
<dbReference type="SUPFAM" id="SSF55785">
    <property type="entry name" value="PYP-like sensor domain (PAS domain)"/>
    <property type="match status" value="1"/>
</dbReference>
<evidence type="ECO:0000256" key="7">
    <source>
        <dbReference type="ARBA" id="ARBA00022777"/>
    </source>
</evidence>
<keyword evidence="9 12" id="KW-1133">Transmembrane helix</keyword>
<dbReference type="InterPro" id="IPR003594">
    <property type="entry name" value="HATPase_dom"/>
</dbReference>
<dbReference type="GO" id="GO:0000156">
    <property type="term" value="F:phosphorelay response regulator activity"/>
    <property type="evidence" value="ECO:0007669"/>
    <property type="project" value="TreeGrafter"/>
</dbReference>
<dbReference type="PANTHER" id="PTHR42878">
    <property type="entry name" value="TWO-COMPONENT HISTIDINE KINASE"/>
    <property type="match status" value="1"/>
</dbReference>
<keyword evidence="6" id="KW-0547">Nucleotide-binding</keyword>
<organism evidence="15 16">
    <name type="scientific">Halobellus ruber</name>
    <dbReference type="NCBI Taxonomy" id="2761102"/>
    <lineage>
        <taxon>Archaea</taxon>
        <taxon>Methanobacteriati</taxon>
        <taxon>Methanobacteriota</taxon>
        <taxon>Stenosarchaea group</taxon>
        <taxon>Halobacteria</taxon>
        <taxon>Halobacteriales</taxon>
        <taxon>Haloferacaceae</taxon>
        <taxon>Halobellus</taxon>
    </lineage>
</organism>
<dbReference type="EMBL" id="JACKXD010000005">
    <property type="protein sequence ID" value="MBB6647402.1"/>
    <property type="molecule type" value="Genomic_DNA"/>
</dbReference>
<comment type="subcellular location">
    <subcellularLocation>
        <location evidence="2">Membrane</location>
        <topology evidence="2">Multi-pass membrane protein</topology>
    </subcellularLocation>
</comment>
<feature type="transmembrane region" description="Helical" evidence="12">
    <location>
        <begin position="41"/>
        <end position="63"/>
    </location>
</feature>
<accession>A0A7J9SLK4</accession>
<dbReference type="InterPro" id="IPR000014">
    <property type="entry name" value="PAS"/>
</dbReference>
<evidence type="ECO:0000256" key="5">
    <source>
        <dbReference type="ARBA" id="ARBA00022692"/>
    </source>
</evidence>
<dbReference type="InterPro" id="IPR005467">
    <property type="entry name" value="His_kinase_dom"/>
</dbReference>
<feature type="domain" description="PAS" evidence="14">
    <location>
        <begin position="345"/>
        <end position="416"/>
    </location>
</feature>
<evidence type="ECO:0000256" key="12">
    <source>
        <dbReference type="SAM" id="Phobius"/>
    </source>
</evidence>
<keyword evidence="5 12" id="KW-0812">Transmembrane</keyword>
<name>A0A7J9SLK4_9EURY</name>
<dbReference type="GO" id="GO:0005524">
    <property type="term" value="F:ATP binding"/>
    <property type="evidence" value="ECO:0007669"/>
    <property type="project" value="UniProtKB-KW"/>
</dbReference>
<dbReference type="Proteomes" id="UP000546257">
    <property type="component" value="Unassembled WGS sequence"/>
</dbReference>
<keyword evidence="16" id="KW-1185">Reference proteome</keyword>
<dbReference type="GO" id="GO:0006355">
    <property type="term" value="P:regulation of DNA-templated transcription"/>
    <property type="evidence" value="ECO:0007669"/>
    <property type="project" value="InterPro"/>
</dbReference>
<feature type="transmembrane region" description="Helical" evidence="12">
    <location>
        <begin position="180"/>
        <end position="201"/>
    </location>
</feature>
<feature type="domain" description="Histidine kinase" evidence="13">
    <location>
        <begin position="484"/>
        <end position="685"/>
    </location>
</feature>
<dbReference type="GO" id="GO:0016020">
    <property type="term" value="C:membrane"/>
    <property type="evidence" value="ECO:0007669"/>
    <property type="project" value="UniProtKB-SubCell"/>
</dbReference>
<dbReference type="EC" id="2.7.13.3" evidence="3"/>
<feature type="transmembrane region" description="Helical" evidence="12">
    <location>
        <begin position="75"/>
        <end position="95"/>
    </location>
</feature>
<dbReference type="PANTHER" id="PTHR42878:SF7">
    <property type="entry name" value="SENSOR HISTIDINE KINASE GLRK"/>
    <property type="match status" value="1"/>
</dbReference>
<feature type="transmembrane region" description="Helical" evidence="12">
    <location>
        <begin position="148"/>
        <end position="168"/>
    </location>
</feature>
<comment type="catalytic activity">
    <reaction evidence="1">
        <text>ATP + protein L-histidine = ADP + protein N-phospho-L-histidine.</text>
        <dbReference type="EC" id="2.7.13.3"/>
    </reaction>
</comment>
<keyword evidence="11 12" id="KW-0472">Membrane</keyword>
<keyword evidence="7" id="KW-0418">Kinase</keyword>
<dbReference type="CDD" id="cd00130">
    <property type="entry name" value="PAS"/>
    <property type="match status" value="1"/>
</dbReference>
<evidence type="ECO:0000259" key="14">
    <source>
        <dbReference type="PROSITE" id="PS50112"/>
    </source>
</evidence>
<dbReference type="PRINTS" id="PR00344">
    <property type="entry name" value="BCTRLSENSOR"/>
</dbReference>
<dbReference type="Gene3D" id="3.30.450.20">
    <property type="entry name" value="PAS domain"/>
    <property type="match status" value="1"/>
</dbReference>
<dbReference type="AlphaFoldDB" id="A0A7J9SLK4"/>
<dbReference type="InterPro" id="IPR035965">
    <property type="entry name" value="PAS-like_dom_sf"/>
</dbReference>
<dbReference type="InterPro" id="IPR036890">
    <property type="entry name" value="HATPase_C_sf"/>
</dbReference>
<feature type="transmembrane region" description="Helical" evidence="12">
    <location>
        <begin position="6"/>
        <end position="29"/>
    </location>
</feature>
<evidence type="ECO:0000256" key="4">
    <source>
        <dbReference type="ARBA" id="ARBA00022679"/>
    </source>
</evidence>
<evidence type="ECO:0000313" key="16">
    <source>
        <dbReference type="Proteomes" id="UP000546257"/>
    </source>
</evidence>
<evidence type="ECO:0000256" key="2">
    <source>
        <dbReference type="ARBA" id="ARBA00004141"/>
    </source>
</evidence>
<evidence type="ECO:0000256" key="3">
    <source>
        <dbReference type="ARBA" id="ARBA00012438"/>
    </source>
</evidence>
<dbReference type="SMART" id="SM00387">
    <property type="entry name" value="HATPase_c"/>
    <property type="match status" value="1"/>
</dbReference>
<dbReference type="GO" id="GO:0030295">
    <property type="term" value="F:protein kinase activator activity"/>
    <property type="evidence" value="ECO:0007669"/>
    <property type="project" value="TreeGrafter"/>
</dbReference>
<feature type="transmembrane region" description="Helical" evidence="12">
    <location>
        <begin position="207"/>
        <end position="225"/>
    </location>
</feature>
<dbReference type="InterPro" id="IPR013767">
    <property type="entry name" value="PAS_fold"/>
</dbReference>
<evidence type="ECO:0000256" key="6">
    <source>
        <dbReference type="ARBA" id="ARBA00022741"/>
    </source>
</evidence>
<dbReference type="InterPro" id="IPR031621">
    <property type="entry name" value="HisKA_7TM"/>
</dbReference>
<gene>
    <name evidence="15" type="ORF">H5V44_14105</name>
</gene>
<reference evidence="15 16" key="1">
    <citation type="submission" date="2020-08" db="EMBL/GenBank/DDBJ databases">
        <authorList>
            <person name="Seo M.-J."/>
        </authorList>
    </citation>
    <scope>NUCLEOTIDE SEQUENCE [LARGE SCALE GENOMIC DNA]</scope>
    <source>
        <strain evidence="15 16">MBLA0160</strain>
    </source>
</reference>
<dbReference type="SMART" id="SM00091">
    <property type="entry name" value="PAS"/>
    <property type="match status" value="1"/>
</dbReference>
<dbReference type="Pfam" id="PF02518">
    <property type="entry name" value="HATPase_c"/>
    <property type="match status" value="1"/>
</dbReference>
<dbReference type="Pfam" id="PF16927">
    <property type="entry name" value="HisKA_7TM"/>
    <property type="match status" value="1"/>
</dbReference>
<dbReference type="InterPro" id="IPR050351">
    <property type="entry name" value="BphY/WalK/GraS-like"/>
</dbReference>
<dbReference type="Pfam" id="PF00989">
    <property type="entry name" value="PAS"/>
    <property type="match status" value="1"/>
</dbReference>
<evidence type="ECO:0000313" key="15">
    <source>
        <dbReference type="EMBL" id="MBB6647402.1"/>
    </source>
</evidence>
<dbReference type="Gene3D" id="3.30.565.10">
    <property type="entry name" value="Histidine kinase-like ATPase, C-terminal domain"/>
    <property type="match status" value="1"/>
</dbReference>
<dbReference type="GO" id="GO:0004673">
    <property type="term" value="F:protein histidine kinase activity"/>
    <property type="evidence" value="ECO:0007669"/>
    <property type="project" value="UniProtKB-EC"/>
</dbReference>
<keyword evidence="8" id="KW-0067">ATP-binding</keyword>
<keyword evidence="4" id="KW-0808">Transferase</keyword>
<evidence type="ECO:0000256" key="8">
    <source>
        <dbReference type="ARBA" id="ARBA00022840"/>
    </source>
</evidence>
<dbReference type="PROSITE" id="PS50112">
    <property type="entry name" value="PAS"/>
    <property type="match status" value="1"/>
</dbReference>
<dbReference type="RefSeq" id="WP_185193775.1">
    <property type="nucleotide sequence ID" value="NZ_JACKXD010000005.1"/>
</dbReference>
<comment type="caution">
    <text evidence="15">The sequence shown here is derived from an EMBL/GenBank/DDBJ whole genome shotgun (WGS) entry which is preliminary data.</text>
</comment>
<dbReference type="GO" id="GO:0007234">
    <property type="term" value="P:osmosensory signaling via phosphorelay pathway"/>
    <property type="evidence" value="ECO:0007669"/>
    <property type="project" value="TreeGrafter"/>
</dbReference>
<evidence type="ECO:0000256" key="11">
    <source>
        <dbReference type="ARBA" id="ARBA00023136"/>
    </source>
</evidence>
<protein>
    <recommendedName>
        <fullName evidence="3">histidine kinase</fullName>
        <ecNumber evidence="3">2.7.13.3</ecNumber>
    </recommendedName>
</protein>
<evidence type="ECO:0000259" key="13">
    <source>
        <dbReference type="PROSITE" id="PS50109"/>
    </source>
</evidence>
<evidence type="ECO:0000256" key="9">
    <source>
        <dbReference type="ARBA" id="ARBA00022989"/>
    </source>
</evidence>
<dbReference type="SUPFAM" id="SSF55874">
    <property type="entry name" value="ATPase domain of HSP90 chaperone/DNA topoisomerase II/histidine kinase"/>
    <property type="match status" value="1"/>
</dbReference>
<evidence type="ECO:0000256" key="1">
    <source>
        <dbReference type="ARBA" id="ARBA00000085"/>
    </source>
</evidence>
<dbReference type="InterPro" id="IPR004358">
    <property type="entry name" value="Sig_transdc_His_kin-like_C"/>
</dbReference>
<sequence length="696" mass="75139">MVAAWGTLTGVVYIVLFLATGVGCVASIPRARTFTDIEVRYGLVGLLGLTGLWALFKTAFFLVPGPLQPPVYTVGLTSGFGTVWAWLYFASAYTGRTLHRNPTLRRLAGAVFLGITALKVTNPIHGLYFTTTEVTTPFRYTAIDHGLIHWVSTSLSYVLAAIGLFMIFELYVESGHDTKPLGALTALLALPVTIDLVAIATPQLIEFIYAPIGVGAFAVGVLFVFDRQFLAVRTKAQGDAATVVLDDADRIQAHSDAAAEIFPELDGATGEPLSDVLPAVTATDEADADQVVERDGEDGPRYYLVSPRSMTLGDSTVRVLALADVTESERQRRDLIERERELDRRNELYRAIISASFAFVFRIDADGRFGYVSPSVEEFTGYSSEALTGEPISLLGSDEQAVEAVQDHLDRVLDDGESVQVRELPIETRSGGTVYADVRAEPIYDPSVASDARTPADVVGAQAMVRDAGERRKREGLISVINRVLRHNVRNKLTVINGHAEMLAADLDGEDATKADRILEAGTRLLDLSESARRIESHRELSPELEPVDVAPMVGGLLDQLTDEYPEASVTAQVPETALAETQPRIETALWELLNNAARYTGPEPTIDVDVTTVDGQVLVRIRDDGPGLPEAERRVLVTGEEGPLVHGQGLGLFLTHWIITNLGGEVSVATGQGTAVEVRLPAPSAATAASGQLRD</sequence>
<dbReference type="NCBIfam" id="TIGR00229">
    <property type="entry name" value="sensory_box"/>
    <property type="match status" value="1"/>
</dbReference>
<dbReference type="PROSITE" id="PS50109">
    <property type="entry name" value="HIS_KIN"/>
    <property type="match status" value="1"/>
</dbReference>
<proteinExistence type="predicted"/>
<evidence type="ECO:0000256" key="10">
    <source>
        <dbReference type="ARBA" id="ARBA00023012"/>
    </source>
</evidence>